<dbReference type="EMBL" id="CAUYUJ010004629">
    <property type="protein sequence ID" value="CAK0810328.1"/>
    <property type="molecule type" value="Genomic_DNA"/>
</dbReference>
<evidence type="ECO:0000313" key="2">
    <source>
        <dbReference type="Proteomes" id="UP001189429"/>
    </source>
</evidence>
<name>A0ABN9QVH4_9DINO</name>
<dbReference type="Proteomes" id="UP001189429">
    <property type="component" value="Unassembled WGS sequence"/>
</dbReference>
<proteinExistence type="predicted"/>
<gene>
    <name evidence="1" type="ORF">PCOR1329_LOCUS15326</name>
</gene>
<comment type="caution">
    <text evidence="1">The sequence shown here is derived from an EMBL/GenBank/DDBJ whole genome shotgun (WGS) entry which is preliminary data.</text>
</comment>
<organism evidence="1 2">
    <name type="scientific">Prorocentrum cordatum</name>
    <dbReference type="NCBI Taxonomy" id="2364126"/>
    <lineage>
        <taxon>Eukaryota</taxon>
        <taxon>Sar</taxon>
        <taxon>Alveolata</taxon>
        <taxon>Dinophyceae</taxon>
        <taxon>Prorocentrales</taxon>
        <taxon>Prorocentraceae</taxon>
        <taxon>Prorocentrum</taxon>
    </lineage>
</organism>
<accession>A0ABN9QVH4</accession>
<protein>
    <submittedName>
        <fullName evidence="1">Uncharacterized protein</fullName>
    </submittedName>
</protein>
<evidence type="ECO:0000313" key="1">
    <source>
        <dbReference type="EMBL" id="CAK0810328.1"/>
    </source>
</evidence>
<sequence length="101" mass="11394">MHSGAMPADGLTKGSAEARAVTIDLLARDRWRLVHDDFFALAKKRAAVVRHVFFDDAVIRECKPIRYGEDEDESVQVCNWDPGAFGNYQTDDFEETGDFLV</sequence>
<keyword evidence="2" id="KW-1185">Reference proteome</keyword>
<reference evidence="1" key="1">
    <citation type="submission" date="2023-10" db="EMBL/GenBank/DDBJ databases">
        <authorList>
            <person name="Chen Y."/>
            <person name="Shah S."/>
            <person name="Dougan E. K."/>
            <person name="Thang M."/>
            <person name="Chan C."/>
        </authorList>
    </citation>
    <scope>NUCLEOTIDE SEQUENCE [LARGE SCALE GENOMIC DNA]</scope>
</reference>